<proteinExistence type="predicted"/>
<protein>
    <submittedName>
        <fullName evidence="2">Uncharacterized protein</fullName>
    </submittedName>
</protein>
<dbReference type="Proteomes" id="UP000887565">
    <property type="component" value="Unplaced"/>
</dbReference>
<evidence type="ECO:0000313" key="1">
    <source>
        <dbReference type="Proteomes" id="UP000887565"/>
    </source>
</evidence>
<reference evidence="2" key="1">
    <citation type="submission" date="2022-11" db="UniProtKB">
        <authorList>
            <consortium name="WormBaseParasite"/>
        </authorList>
    </citation>
    <scope>IDENTIFICATION</scope>
</reference>
<sequence>MFSMNIGLSIMKQRNVVGYGQVLLEIVQIVTQLKNYCSSGYRWFENLKKSMEIQNRRKIDPMDYGIKSAVAPPGPLTATNLVGWVCEVEVDVVGEGCELCCCCSGGTTFCDCC</sequence>
<dbReference type="AlphaFoldDB" id="A0A915LDA6"/>
<organism evidence="1 2">
    <name type="scientific">Romanomermis culicivorax</name>
    <name type="common">Nematode worm</name>
    <dbReference type="NCBI Taxonomy" id="13658"/>
    <lineage>
        <taxon>Eukaryota</taxon>
        <taxon>Metazoa</taxon>
        <taxon>Ecdysozoa</taxon>
        <taxon>Nematoda</taxon>
        <taxon>Enoplea</taxon>
        <taxon>Dorylaimia</taxon>
        <taxon>Mermithida</taxon>
        <taxon>Mermithoidea</taxon>
        <taxon>Mermithidae</taxon>
        <taxon>Romanomermis</taxon>
    </lineage>
</organism>
<name>A0A915LDA6_ROMCU</name>
<dbReference type="WBParaSite" id="nRc.2.0.1.t47811-RA">
    <property type="protein sequence ID" value="nRc.2.0.1.t47811-RA"/>
    <property type="gene ID" value="nRc.2.0.1.g47811"/>
</dbReference>
<evidence type="ECO:0000313" key="2">
    <source>
        <dbReference type="WBParaSite" id="nRc.2.0.1.t47811-RA"/>
    </source>
</evidence>
<keyword evidence="1" id="KW-1185">Reference proteome</keyword>
<accession>A0A915LDA6</accession>